<organism evidence="2 3">
    <name type="scientific">Azotobacter bryophylli</name>
    <dbReference type="NCBI Taxonomy" id="1986537"/>
    <lineage>
        <taxon>Bacteria</taxon>
        <taxon>Pseudomonadati</taxon>
        <taxon>Pseudomonadota</taxon>
        <taxon>Gammaproteobacteria</taxon>
        <taxon>Pseudomonadales</taxon>
        <taxon>Pseudomonadaceae</taxon>
        <taxon>Azotobacter</taxon>
    </lineage>
</organism>
<name>A0ABV7AZH8_9GAMM</name>
<evidence type="ECO:0000313" key="3">
    <source>
        <dbReference type="Proteomes" id="UP001595457"/>
    </source>
</evidence>
<sequence>MSEKRSSDQAPITHFRSDRISLINGRYYFDTREGVLKGPYASRQEAQQEVEAYIQRRQKLARTSHRGPAKTP</sequence>
<accession>A0ABV7AZH8</accession>
<dbReference type="EMBL" id="JBHRSJ010000034">
    <property type="protein sequence ID" value="MFC2974215.1"/>
    <property type="molecule type" value="Genomic_DNA"/>
</dbReference>
<dbReference type="InterPro" id="IPR045630">
    <property type="entry name" value="DUF6316"/>
</dbReference>
<evidence type="ECO:0000259" key="1">
    <source>
        <dbReference type="Pfam" id="PF19837"/>
    </source>
</evidence>
<dbReference type="Pfam" id="PF19837">
    <property type="entry name" value="DUF6316"/>
    <property type="match status" value="1"/>
</dbReference>
<proteinExistence type="predicted"/>
<dbReference type="Proteomes" id="UP001595457">
    <property type="component" value="Unassembled WGS sequence"/>
</dbReference>
<protein>
    <submittedName>
        <fullName evidence="2">DUF6316 family protein</fullName>
    </submittedName>
</protein>
<comment type="caution">
    <text evidence="2">The sequence shown here is derived from an EMBL/GenBank/DDBJ whole genome shotgun (WGS) entry which is preliminary data.</text>
</comment>
<keyword evidence="3" id="KW-1185">Reference proteome</keyword>
<evidence type="ECO:0000313" key="2">
    <source>
        <dbReference type="EMBL" id="MFC2974215.1"/>
    </source>
</evidence>
<feature type="domain" description="DUF6316" evidence="1">
    <location>
        <begin position="5"/>
        <end position="58"/>
    </location>
</feature>
<dbReference type="RefSeq" id="WP_377816246.1">
    <property type="nucleotide sequence ID" value="NZ_JBHRSJ010000034.1"/>
</dbReference>
<gene>
    <name evidence="2" type="ORF">ACFOJE_18635</name>
</gene>
<reference evidence="3" key="1">
    <citation type="journal article" date="2019" name="Int. J. Syst. Evol. Microbiol.">
        <title>The Global Catalogue of Microorganisms (GCM) 10K type strain sequencing project: providing services to taxonomists for standard genome sequencing and annotation.</title>
        <authorList>
            <consortium name="The Broad Institute Genomics Platform"/>
            <consortium name="The Broad Institute Genome Sequencing Center for Infectious Disease"/>
            <person name="Wu L."/>
            <person name="Ma J."/>
        </authorList>
    </citation>
    <scope>NUCLEOTIDE SEQUENCE [LARGE SCALE GENOMIC DNA]</scope>
    <source>
        <strain evidence="3">KCTC 62195</strain>
    </source>
</reference>